<dbReference type="EMBL" id="CP003273">
    <property type="protein sequence ID" value="AGL00567.1"/>
    <property type="molecule type" value="Genomic_DNA"/>
</dbReference>
<dbReference type="InterPro" id="IPR002763">
    <property type="entry name" value="DUF72"/>
</dbReference>
<dbReference type="PANTHER" id="PTHR30348">
    <property type="entry name" value="UNCHARACTERIZED PROTEIN YECE"/>
    <property type="match status" value="1"/>
</dbReference>
<evidence type="ECO:0008006" key="3">
    <source>
        <dbReference type="Google" id="ProtNLM"/>
    </source>
</evidence>
<reference evidence="1 2" key="1">
    <citation type="submission" date="2012-01" db="EMBL/GenBank/DDBJ databases">
        <title>Complete sequence of Desulfotomaculum gibsoniae DSM 7213.</title>
        <authorList>
            <consortium name="US DOE Joint Genome Institute"/>
            <person name="Lucas S."/>
            <person name="Han J."/>
            <person name="Lapidus A."/>
            <person name="Cheng J.-F."/>
            <person name="Goodwin L."/>
            <person name="Pitluck S."/>
            <person name="Peters L."/>
            <person name="Ovchinnikova G."/>
            <person name="Teshima H."/>
            <person name="Detter J.C."/>
            <person name="Han C."/>
            <person name="Tapia R."/>
            <person name="Land M."/>
            <person name="Hauser L."/>
            <person name="Kyrpides N."/>
            <person name="Ivanova N."/>
            <person name="Pagani I."/>
            <person name="Parshina S."/>
            <person name="Plugge C."/>
            <person name="Muyzer G."/>
            <person name="Kuever J."/>
            <person name="Ivanova A."/>
            <person name="Nazina T."/>
            <person name="Klenk H.-P."/>
            <person name="Brambilla E."/>
            <person name="Spring S."/>
            <person name="Stams A.F."/>
            <person name="Woyke T."/>
        </authorList>
    </citation>
    <scope>NUCLEOTIDE SEQUENCE [LARGE SCALE GENOMIC DNA]</scope>
    <source>
        <strain evidence="1 2">DSM 7213</strain>
    </source>
</reference>
<dbReference type="OrthoDB" id="9780310at2"/>
<accession>R4KFY2</accession>
<evidence type="ECO:0000313" key="1">
    <source>
        <dbReference type="EMBL" id="AGL00567.1"/>
    </source>
</evidence>
<dbReference type="KEGG" id="dgi:Desgi_1034"/>
<sequence length="262" mass="31422">MILVGTAGYSYDSWIGPVYPEGIDKKEMLNFYAKEFSFTEINSSYYRMPNRFMFYHMQAKTPEHFQFVIKAHKSLTHVREDNEKEFTEFKEALKPLVEAQKFGCVLAQFPTSFRNRDENIDYLKEFRAQMGDIPVVVEFRHEEWMDENVFELLEDEDLGYVCVDEPQFKTLVPPVVRATNRIGYVRFHGRNYKKWWQHKETHERYDYLYSGAELKEWVPWIKKLAAKTEKTFVSMNNHYRGQAAINGRMLREMLEQEWGEVR</sequence>
<keyword evidence="2" id="KW-1185">Reference proteome</keyword>
<dbReference type="Proteomes" id="UP000013520">
    <property type="component" value="Chromosome"/>
</dbReference>
<name>R4KFY2_9FIRM</name>
<organism evidence="1 2">
    <name type="scientific">Desulfoscipio gibsoniae DSM 7213</name>
    <dbReference type="NCBI Taxonomy" id="767817"/>
    <lineage>
        <taxon>Bacteria</taxon>
        <taxon>Bacillati</taxon>
        <taxon>Bacillota</taxon>
        <taxon>Clostridia</taxon>
        <taxon>Eubacteriales</taxon>
        <taxon>Desulfallaceae</taxon>
        <taxon>Desulfoscipio</taxon>
    </lineage>
</organism>
<dbReference type="SUPFAM" id="SSF117396">
    <property type="entry name" value="TM1631-like"/>
    <property type="match status" value="1"/>
</dbReference>
<dbReference type="PANTHER" id="PTHR30348:SF13">
    <property type="entry name" value="UPF0759 PROTEIN YUNF"/>
    <property type="match status" value="1"/>
</dbReference>
<dbReference type="AlphaFoldDB" id="R4KFY2"/>
<dbReference type="HOGENOM" id="CLU_046519_0_1_9"/>
<dbReference type="STRING" id="767817.Desgi_1034"/>
<proteinExistence type="predicted"/>
<gene>
    <name evidence="1" type="ORF">Desgi_1034</name>
</gene>
<dbReference type="Pfam" id="PF01904">
    <property type="entry name" value="DUF72"/>
    <property type="match status" value="1"/>
</dbReference>
<dbReference type="Gene3D" id="3.20.20.410">
    <property type="entry name" value="Protein of unknown function UPF0759"/>
    <property type="match status" value="1"/>
</dbReference>
<evidence type="ECO:0000313" key="2">
    <source>
        <dbReference type="Proteomes" id="UP000013520"/>
    </source>
</evidence>
<dbReference type="InterPro" id="IPR036520">
    <property type="entry name" value="UPF0759_sf"/>
</dbReference>
<protein>
    <recommendedName>
        <fullName evidence="3">DUF72 domain-containing protein</fullName>
    </recommendedName>
</protein>
<dbReference type="RefSeq" id="WP_006521227.1">
    <property type="nucleotide sequence ID" value="NC_021184.1"/>
</dbReference>
<dbReference type="eggNOG" id="COG1801">
    <property type="taxonomic scope" value="Bacteria"/>
</dbReference>